<evidence type="ECO:0000313" key="2">
    <source>
        <dbReference type="Proteomes" id="UP000199497"/>
    </source>
</evidence>
<dbReference type="STRING" id="405564.SAMN04487905_101204"/>
<accession>A0A1H0NPK3</accession>
<protein>
    <submittedName>
        <fullName evidence="1">Uncharacterized protein</fullName>
    </submittedName>
</protein>
<keyword evidence="2" id="KW-1185">Reference proteome</keyword>
<dbReference type="EMBL" id="FNJR01000001">
    <property type="protein sequence ID" value="SDO94506.1"/>
    <property type="molecule type" value="Genomic_DNA"/>
</dbReference>
<organism evidence="1 2">
    <name type="scientific">Actinopolyspora xinjiangensis</name>
    <dbReference type="NCBI Taxonomy" id="405564"/>
    <lineage>
        <taxon>Bacteria</taxon>
        <taxon>Bacillati</taxon>
        <taxon>Actinomycetota</taxon>
        <taxon>Actinomycetes</taxon>
        <taxon>Actinopolysporales</taxon>
        <taxon>Actinopolysporaceae</taxon>
        <taxon>Actinopolyspora</taxon>
    </lineage>
</organism>
<name>A0A1H0NPK3_9ACTN</name>
<reference evidence="2" key="1">
    <citation type="submission" date="2016-10" db="EMBL/GenBank/DDBJ databases">
        <authorList>
            <person name="Varghese N."/>
            <person name="Submissions S."/>
        </authorList>
    </citation>
    <scope>NUCLEOTIDE SEQUENCE [LARGE SCALE GENOMIC DNA]</scope>
    <source>
        <strain evidence="2">DSM 46732</strain>
    </source>
</reference>
<evidence type="ECO:0000313" key="1">
    <source>
        <dbReference type="EMBL" id="SDO94506.1"/>
    </source>
</evidence>
<sequence length="127" mass="14093">MENGKDHAMPQDALPTALDHLVETAHELRHASRTVSNPYEAARAFDRSMQMTLALQDMADVLRRRARDRAEDPDNGLTNQQRAAYAETFEAFHKLVRDCIGMTAGLQGVARALDGLDRTTRDTTAGL</sequence>
<dbReference type="AlphaFoldDB" id="A0A1H0NPK3"/>
<gene>
    <name evidence="1" type="ORF">SAMN04487905_101204</name>
</gene>
<proteinExistence type="predicted"/>
<dbReference type="Proteomes" id="UP000199497">
    <property type="component" value="Unassembled WGS sequence"/>
</dbReference>